<protein>
    <submittedName>
        <fullName evidence="5">RNA-binding protein Lupus La</fullName>
    </submittedName>
</protein>
<dbReference type="Proteomes" id="UP000188268">
    <property type="component" value="Unassembled WGS sequence"/>
</dbReference>
<dbReference type="STRING" id="210143.A0A1R3IXR3"/>
<dbReference type="SMART" id="SM00715">
    <property type="entry name" value="LA"/>
    <property type="match status" value="1"/>
</dbReference>
<organism evidence="5 6">
    <name type="scientific">Corchorus capsularis</name>
    <name type="common">Jute</name>
    <dbReference type="NCBI Taxonomy" id="210143"/>
    <lineage>
        <taxon>Eukaryota</taxon>
        <taxon>Viridiplantae</taxon>
        <taxon>Streptophyta</taxon>
        <taxon>Embryophyta</taxon>
        <taxon>Tracheophyta</taxon>
        <taxon>Spermatophyta</taxon>
        <taxon>Magnoliopsida</taxon>
        <taxon>eudicotyledons</taxon>
        <taxon>Gunneridae</taxon>
        <taxon>Pentapetalae</taxon>
        <taxon>rosids</taxon>
        <taxon>malvids</taxon>
        <taxon>Malvales</taxon>
        <taxon>Malvaceae</taxon>
        <taxon>Grewioideae</taxon>
        <taxon>Apeibeae</taxon>
        <taxon>Corchorus</taxon>
    </lineage>
</organism>
<feature type="compositionally biased region" description="Low complexity" evidence="3">
    <location>
        <begin position="164"/>
        <end position="175"/>
    </location>
</feature>
<comment type="caution">
    <text evidence="5">The sequence shown here is derived from an EMBL/GenBank/DDBJ whole genome shotgun (WGS) entry which is preliminary data.</text>
</comment>
<evidence type="ECO:0000313" key="5">
    <source>
        <dbReference type="EMBL" id="OMO87344.1"/>
    </source>
</evidence>
<sequence>MAMTADSSSPRDGLSPQFRRKNLPSPWAQVVRGESETVNHSPPSPSTTSPLGVSLPEQLPFTDCSPSKASSSSSPSTSPPPDNSWAADGGSDSNNNNNAAARSKKPAWNKPSNGVVEVGPVMGAASWPALSESARASPKSLADSTPKTVPDGSHSTSQGPVIPQSTQSTQKQGTSNANHNSTHSRTMSGRQQRPSKRGGSGGGGGNASASGPPQSGFSHQHPPPPPPPPPFPVLQLPPNSYGNFIPAISDPSMRDPQYRGNNWEGRPVGGNEHRHSRRSNYRPRGDGGYHRHDQDRGSHGNTRDGHMPHQRSPRVFQRPPPPSAHNFVPPQPVRPFVNPLGYPELIYLPMEPFRPMPLFPPAPPPQMVMPELPLPALLLHQIHYYFSDHNLVKDEFLKSNMDDQGWVPISLIAGFPRVKNLTSNIQLILDSLRSSTVVEVQDDKVRRRNEWIKWIPSRVSTESGLISPGGSSSDMLTSSFQQIIMKDSSTQSKADQSQLSNGEGSEQN</sequence>
<feature type="compositionally biased region" description="Low complexity" evidence="3">
    <location>
        <begin position="65"/>
        <end position="76"/>
    </location>
</feature>
<reference evidence="5 6" key="1">
    <citation type="submission" date="2013-09" db="EMBL/GenBank/DDBJ databases">
        <title>Corchorus capsularis genome sequencing.</title>
        <authorList>
            <person name="Alam M."/>
            <person name="Haque M.S."/>
            <person name="Islam M.S."/>
            <person name="Emdad E.M."/>
            <person name="Islam M.M."/>
            <person name="Ahmed B."/>
            <person name="Halim A."/>
            <person name="Hossen Q.M.M."/>
            <person name="Hossain M.Z."/>
            <person name="Ahmed R."/>
            <person name="Khan M.M."/>
            <person name="Islam R."/>
            <person name="Rashid M.M."/>
            <person name="Khan S.A."/>
            <person name="Rahman M.S."/>
            <person name="Alam M."/>
        </authorList>
    </citation>
    <scope>NUCLEOTIDE SEQUENCE [LARGE SCALE GENOMIC DNA]</scope>
    <source>
        <strain evidence="6">cv. CVL-1</strain>
        <tissue evidence="5">Whole seedling</tissue>
    </source>
</reference>
<dbReference type="InterPro" id="IPR036390">
    <property type="entry name" value="WH_DNA-bd_sf"/>
</dbReference>
<feature type="region of interest" description="Disordered" evidence="3">
    <location>
        <begin position="487"/>
        <end position="508"/>
    </location>
</feature>
<dbReference type="PROSITE" id="PS50961">
    <property type="entry name" value="HTH_LA"/>
    <property type="match status" value="1"/>
</dbReference>
<feature type="compositionally biased region" description="Polar residues" evidence="3">
    <location>
        <begin position="142"/>
        <end position="159"/>
    </location>
</feature>
<evidence type="ECO:0000259" key="4">
    <source>
        <dbReference type="PROSITE" id="PS50961"/>
    </source>
</evidence>
<feature type="compositionally biased region" description="Pro residues" evidence="3">
    <location>
        <begin position="318"/>
        <end position="330"/>
    </location>
</feature>
<dbReference type="Pfam" id="PF05383">
    <property type="entry name" value="La"/>
    <property type="match status" value="1"/>
</dbReference>
<feature type="compositionally biased region" description="Pro residues" evidence="3">
    <location>
        <begin position="221"/>
        <end position="232"/>
    </location>
</feature>
<dbReference type="Gene3D" id="1.10.10.10">
    <property type="entry name" value="Winged helix-like DNA-binding domain superfamily/Winged helix DNA-binding domain"/>
    <property type="match status" value="1"/>
</dbReference>
<gene>
    <name evidence="5" type="ORF">CCACVL1_09100</name>
</gene>
<feature type="region of interest" description="Disordered" evidence="3">
    <location>
        <begin position="1"/>
        <end position="330"/>
    </location>
</feature>
<dbReference type="EMBL" id="AWWV01009223">
    <property type="protein sequence ID" value="OMO87344.1"/>
    <property type="molecule type" value="Genomic_DNA"/>
</dbReference>
<keyword evidence="1 2" id="KW-0694">RNA-binding</keyword>
<dbReference type="PANTHER" id="PTHR22792">
    <property type="entry name" value="LUPUS LA PROTEIN-RELATED"/>
    <property type="match status" value="1"/>
</dbReference>
<dbReference type="GO" id="GO:0003723">
    <property type="term" value="F:RNA binding"/>
    <property type="evidence" value="ECO:0007669"/>
    <property type="project" value="UniProtKB-UniRule"/>
</dbReference>
<dbReference type="OMA" id="ERWEIWL"/>
<proteinExistence type="predicted"/>
<dbReference type="PANTHER" id="PTHR22792:SF155">
    <property type="entry name" value="LA-RELATED PROTEIN 1C-LIKE"/>
    <property type="match status" value="1"/>
</dbReference>
<dbReference type="Gramene" id="OMO87344">
    <property type="protein sequence ID" value="OMO87344"/>
    <property type="gene ID" value="CCACVL1_09100"/>
</dbReference>
<dbReference type="SUPFAM" id="SSF46785">
    <property type="entry name" value="Winged helix' DNA-binding domain"/>
    <property type="match status" value="1"/>
</dbReference>
<feature type="compositionally biased region" description="Low complexity" evidence="3">
    <location>
        <begin position="207"/>
        <end position="220"/>
    </location>
</feature>
<keyword evidence="6" id="KW-1185">Reference proteome</keyword>
<feature type="domain" description="HTH La-type RNA-binding" evidence="4">
    <location>
        <begin position="368"/>
        <end position="457"/>
    </location>
</feature>
<dbReference type="InterPro" id="IPR036388">
    <property type="entry name" value="WH-like_DNA-bd_sf"/>
</dbReference>
<accession>A0A1R3IXR3</accession>
<feature type="compositionally biased region" description="Polar residues" evidence="3">
    <location>
        <begin position="176"/>
        <end position="187"/>
    </location>
</feature>
<dbReference type="CDD" id="cd07323">
    <property type="entry name" value="LAM"/>
    <property type="match status" value="1"/>
</dbReference>
<dbReference type="InterPro" id="IPR045180">
    <property type="entry name" value="La_dom_prot"/>
</dbReference>
<evidence type="ECO:0000313" key="6">
    <source>
        <dbReference type="Proteomes" id="UP000188268"/>
    </source>
</evidence>
<evidence type="ECO:0000256" key="1">
    <source>
        <dbReference type="ARBA" id="ARBA00022884"/>
    </source>
</evidence>
<feature type="compositionally biased region" description="Basic and acidic residues" evidence="3">
    <location>
        <begin position="283"/>
        <end position="307"/>
    </location>
</feature>
<dbReference type="InterPro" id="IPR006630">
    <property type="entry name" value="La_HTH"/>
</dbReference>
<evidence type="ECO:0000256" key="2">
    <source>
        <dbReference type="PROSITE-ProRule" id="PRU00332"/>
    </source>
</evidence>
<name>A0A1R3IXR3_COCAP</name>
<dbReference type="OrthoDB" id="340227at2759"/>
<evidence type="ECO:0000256" key="3">
    <source>
        <dbReference type="SAM" id="MobiDB-lite"/>
    </source>
</evidence>
<feature type="compositionally biased region" description="Polar residues" evidence="3">
    <location>
        <begin position="1"/>
        <end position="10"/>
    </location>
</feature>
<feature type="compositionally biased region" description="Low complexity" evidence="3">
    <location>
        <begin position="83"/>
        <end position="101"/>
    </location>
</feature>
<dbReference type="AlphaFoldDB" id="A0A1R3IXR3"/>